<reference evidence="1 2" key="1">
    <citation type="submission" date="2019-01" db="EMBL/GenBank/DDBJ databases">
        <title>Ktedonosporobacter rubrisoli SCAWS-G2.</title>
        <authorList>
            <person name="Huang Y."/>
            <person name="Yan B."/>
        </authorList>
    </citation>
    <scope>NUCLEOTIDE SEQUENCE [LARGE SCALE GENOMIC DNA]</scope>
    <source>
        <strain evidence="1 2">SCAWS-G2</strain>
    </source>
</reference>
<evidence type="ECO:0000313" key="2">
    <source>
        <dbReference type="Proteomes" id="UP000290365"/>
    </source>
</evidence>
<keyword evidence="2" id="KW-1185">Reference proteome</keyword>
<accession>A0A4P6JPB1</accession>
<evidence type="ECO:0000313" key="1">
    <source>
        <dbReference type="EMBL" id="QBD77208.1"/>
    </source>
</evidence>
<proteinExistence type="predicted"/>
<dbReference type="OrthoDB" id="501284at2"/>
<dbReference type="EMBL" id="CP035758">
    <property type="protein sequence ID" value="QBD77208.1"/>
    <property type="molecule type" value="Genomic_DNA"/>
</dbReference>
<sequence>MERKDHLVGINGCEHSWPCFGKPAIIFHDRGKIFTSERARQVLVDRLGIITEQAPRTRHPQKEPSNRFSGG</sequence>
<name>A0A4P6JPB1_KTERU</name>
<dbReference type="Proteomes" id="UP000290365">
    <property type="component" value="Chromosome"/>
</dbReference>
<organism evidence="1 2">
    <name type="scientific">Ktedonosporobacter rubrisoli</name>
    <dbReference type="NCBI Taxonomy" id="2509675"/>
    <lineage>
        <taxon>Bacteria</taxon>
        <taxon>Bacillati</taxon>
        <taxon>Chloroflexota</taxon>
        <taxon>Ktedonobacteria</taxon>
        <taxon>Ktedonobacterales</taxon>
        <taxon>Ktedonosporobacteraceae</taxon>
        <taxon>Ktedonosporobacter</taxon>
    </lineage>
</organism>
<dbReference type="AlphaFoldDB" id="A0A4P6JPB1"/>
<dbReference type="KEGG" id="kbs:EPA93_14870"/>
<gene>
    <name evidence="1" type="ORF">EPA93_14870</name>
</gene>
<dbReference type="RefSeq" id="WP_129888271.1">
    <property type="nucleotide sequence ID" value="NZ_CP035758.1"/>
</dbReference>
<protein>
    <submittedName>
        <fullName evidence="1">Uncharacterized protein</fullName>
    </submittedName>
</protein>